<evidence type="ECO:0000256" key="1">
    <source>
        <dbReference type="SAM" id="MobiDB-lite"/>
    </source>
</evidence>
<comment type="caution">
    <text evidence="3">The sequence shown here is derived from an EMBL/GenBank/DDBJ whole genome shotgun (WGS) entry which is preliminary data.</text>
</comment>
<protein>
    <recommendedName>
        <fullName evidence="7">Lipoprotein</fullName>
    </recommendedName>
</protein>
<feature type="signal peptide" evidence="2">
    <location>
        <begin position="1"/>
        <end position="25"/>
    </location>
</feature>
<organism evidence="3 6">
    <name type="scientific">Myxococcus virescens</name>
    <dbReference type="NCBI Taxonomy" id="83456"/>
    <lineage>
        <taxon>Bacteria</taxon>
        <taxon>Pseudomonadati</taxon>
        <taxon>Myxococcota</taxon>
        <taxon>Myxococcia</taxon>
        <taxon>Myxococcales</taxon>
        <taxon>Cystobacterineae</taxon>
        <taxon>Myxococcaceae</taxon>
        <taxon>Myxococcus</taxon>
    </lineage>
</organism>
<feature type="region of interest" description="Disordered" evidence="1">
    <location>
        <begin position="23"/>
        <end position="69"/>
    </location>
</feature>
<name>A0A511H6X3_9BACT</name>
<dbReference type="RefSeq" id="WP_244171848.1">
    <property type="nucleotide sequence ID" value="NZ_BJVY01000004.1"/>
</dbReference>
<evidence type="ECO:0000313" key="6">
    <source>
        <dbReference type="Proteomes" id="UP000321224"/>
    </source>
</evidence>
<dbReference type="EMBL" id="FNAJ01000006">
    <property type="protein sequence ID" value="SDE35227.1"/>
    <property type="molecule type" value="Genomic_DNA"/>
</dbReference>
<reference evidence="4 5" key="1">
    <citation type="submission" date="2016-10" db="EMBL/GenBank/DDBJ databases">
        <authorList>
            <person name="Varghese N."/>
            <person name="Submissions S."/>
        </authorList>
    </citation>
    <scope>NUCLEOTIDE SEQUENCE [LARGE SCALE GENOMIC DNA]</scope>
    <source>
        <strain evidence="4 5">DSM 2260</strain>
    </source>
</reference>
<dbReference type="AlphaFoldDB" id="A0A511H6X3"/>
<gene>
    <name evidence="3" type="ORF">MVI01_10540</name>
    <name evidence="4" type="ORF">SAMN04488504_106122</name>
</gene>
<feature type="chain" id="PRO_5023112889" description="Lipoprotein" evidence="2">
    <location>
        <begin position="26"/>
        <end position="144"/>
    </location>
</feature>
<evidence type="ECO:0000313" key="4">
    <source>
        <dbReference type="EMBL" id="SDE35227.1"/>
    </source>
</evidence>
<evidence type="ECO:0000313" key="5">
    <source>
        <dbReference type="Proteomes" id="UP000198717"/>
    </source>
</evidence>
<proteinExistence type="predicted"/>
<evidence type="ECO:0000313" key="3">
    <source>
        <dbReference type="EMBL" id="GEL69270.1"/>
    </source>
</evidence>
<evidence type="ECO:0000256" key="2">
    <source>
        <dbReference type="SAM" id="SignalP"/>
    </source>
</evidence>
<sequence length="144" mass="15404">MTTSRLAMLFLVPMLATGCASTAGATRTDEPATEAAAPEATPSAPSAPSAPSGYGYSKNDPIHVGGGVDGEHEYLQHLRGPQGQKVRYERHGSCCAFESKGSPFGSGMLDVYVVTYDGLEEPVMLYLNMYDRKDPRAPEGFRLD</sequence>
<dbReference type="EMBL" id="BJVY01000004">
    <property type="protein sequence ID" value="GEL69270.1"/>
    <property type="molecule type" value="Genomic_DNA"/>
</dbReference>
<dbReference type="Proteomes" id="UP000198717">
    <property type="component" value="Unassembled WGS sequence"/>
</dbReference>
<feature type="compositionally biased region" description="Low complexity" evidence="1">
    <location>
        <begin position="33"/>
        <end position="52"/>
    </location>
</feature>
<dbReference type="PROSITE" id="PS51257">
    <property type="entry name" value="PROKAR_LIPOPROTEIN"/>
    <property type="match status" value="1"/>
</dbReference>
<reference evidence="3 6" key="2">
    <citation type="submission" date="2019-07" db="EMBL/GenBank/DDBJ databases">
        <title>Whole genome shotgun sequence of Myxococcus virescens NBRC 100334.</title>
        <authorList>
            <person name="Hosoyama A."/>
            <person name="Uohara A."/>
            <person name="Ohji S."/>
            <person name="Ichikawa N."/>
        </authorList>
    </citation>
    <scope>NUCLEOTIDE SEQUENCE [LARGE SCALE GENOMIC DNA]</scope>
    <source>
        <strain evidence="3 6">NBRC 100334</strain>
    </source>
</reference>
<accession>A0A511H6X3</accession>
<keyword evidence="5" id="KW-1185">Reference proteome</keyword>
<keyword evidence="2" id="KW-0732">Signal</keyword>
<evidence type="ECO:0008006" key="7">
    <source>
        <dbReference type="Google" id="ProtNLM"/>
    </source>
</evidence>
<dbReference type="Proteomes" id="UP000321224">
    <property type="component" value="Unassembled WGS sequence"/>
</dbReference>